<name>A0A195CM53_9HYME</name>
<dbReference type="EMBL" id="KQ977600">
    <property type="protein sequence ID" value="KYN01547.1"/>
    <property type="molecule type" value="Genomic_DNA"/>
</dbReference>
<reference evidence="1 2" key="1">
    <citation type="submission" date="2016-03" db="EMBL/GenBank/DDBJ databases">
        <title>Cyphomyrmex costatus WGS genome.</title>
        <authorList>
            <person name="Nygaard S."/>
            <person name="Hu H."/>
            <person name="Boomsma J."/>
            <person name="Zhang G."/>
        </authorList>
    </citation>
    <scope>NUCLEOTIDE SEQUENCE [LARGE SCALE GENOMIC DNA]</scope>
    <source>
        <strain evidence="1">MS0001</strain>
        <tissue evidence="1">Whole body</tissue>
    </source>
</reference>
<sequence length="69" mass="8158">MDRKESQPSTSAASSMYTGTLQLRFNVREKIRRLCYRYVLSRNIRSNNACLPHAAFMSVFYQNYHEIVH</sequence>
<evidence type="ECO:0000313" key="2">
    <source>
        <dbReference type="Proteomes" id="UP000078542"/>
    </source>
</evidence>
<keyword evidence="2" id="KW-1185">Reference proteome</keyword>
<dbReference type="Proteomes" id="UP000078542">
    <property type="component" value="Unassembled WGS sequence"/>
</dbReference>
<accession>A0A195CM53</accession>
<proteinExistence type="predicted"/>
<evidence type="ECO:0000313" key="1">
    <source>
        <dbReference type="EMBL" id="KYN01547.1"/>
    </source>
</evidence>
<protein>
    <submittedName>
        <fullName evidence="1">Uncharacterized protein</fullName>
    </submittedName>
</protein>
<organism evidence="1 2">
    <name type="scientific">Cyphomyrmex costatus</name>
    <dbReference type="NCBI Taxonomy" id="456900"/>
    <lineage>
        <taxon>Eukaryota</taxon>
        <taxon>Metazoa</taxon>
        <taxon>Ecdysozoa</taxon>
        <taxon>Arthropoda</taxon>
        <taxon>Hexapoda</taxon>
        <taxon>Insecta</taxon>
        <taxon>Pterygota</taxon>
        <taxon>Neoptera</taxon>
        <taxon>Endopterygota</taxon>
        <taxon>Hymenoptera</taxon>
        <taxon>Apocrita</taxon>
        <taxon>Aculeata</taxon>
        <taxon>Formicoidea</taxon>
        <taxon>Formicidae</taxon>
        <taxon>Myrmicinae</taxon>
        <taxon>Cyphomyrmex</taxon>
    </lineage>
</organism>
<gene>
    <name evidence="1" type="ORF">ALC62_07729</name>
</gene>
<dbReference type="AlphaFoldDB" id="A0A195CM53"/>